<protein>
    <recommendedName>
        <fullName evidence="3">CCHC-type domain-containing protein</fullName>
    </recommendedName>
</protein>
<dbReference type="InterPro" id="IPR036875">
    <property type="entry name" value="Znf_CCHC_sf"/>
</dbReference>
<sequence>MLSRRLQRILAKKKKFQSGRRYFKKNKDFKKPEVKDSKKGEPICYECKKLGHIKAECPKHKKSEYRKKESSRKPRRFKKKAMAVAWDNSSDSNSESSSSSEEEEEANLAFMDNTEEKAIPYRLRHRLPEISSFHLFPARNFLRGSTPFFISIIQKLFPSKTMASSGVFSSVGGYGAAFLTTEQQERYASVKTKLCGHKAVDVADLQKSGMGSIIVAMNRLKWTKIATLSEVSYPNLVKAFYVCLKTEEDGTLTSMVKGTQIKVTRDLLASLFGVTSSGHSGVHTVDIQVKGLGIVGPEYRLKDGKLDINQLNAFNRLLHFIVCQIVVPRSATFSTCTKADSDLMFWAIQNQEINTAEIMIERMKFASAQVWDTKSKLNVSLPYAHLITKIFQHYDISVVGDVSEKMGQAIRSKNLRKSEAVASGHIDEIVMEDAPSQGEQVVAHENSVIEDAPIEGEQHVDEQAAIQGKQNDNAPIDDHFREGIVERPSGPIIVEQQQEEERPSGTLSEDPAGPPGPIPVENELIEEMVDTEKSGPAGPAEDALPLVESMAAREEDQAVAPEPSVLPTLPTPAPPSPPTSSTAPPAPLTFKRPRSRTISSPTPFSSQTPSSPTSSTIIPPPLSVEGAQLAHTEIQDIKDEFEVAILRSVLAVGTHSHKTGSSSPIPKKRRLTSTHPVSSEPCYPPLWFSLSITNKQQSIYEEYLQKKEIKFIRHYKMYYDYCYLNSIPEVQLGQFREAIRVLSSRVAHTEPLRVDFGTLARSNQPLLTPGDFLDANSLHLVWDSFMKWEEWYRVFLELKKELRQHQVFYPFKITQFLQFASFGCFTSYKVALRNDKYWDSYRIRGSFTSRGWLPPWDPPIALSLEHFKPILKSRNAKRYLMKSI</sequence>
<feature type="compositionally biased region" description="Low complexity" evidence="2">
    <location>
        <begin position="87"/>
        <end position="99"/>
    </location>
</feature>
<dbReference type="GO" id="GO:0008270">
    <property type="term" value="F:zinc ion binding"/>
    <property type="evidence" value="ECO:0007669"/>
    <property type="project" value="UniProtKB-KW"/>
</dbReference>
<dbReference type="SUPFAM" id="SSF57756">
    <property type="entry name" value="Retrovirus zinc finger-like domains"/>
    <property type="match status" value="1"/>
</dbReference>
<dbReference type="AlphaFoldDB" id="A0A843VPD8"/>
<proteinExistence type="predicted"/>
<feature type="region of interest" description="Disordered" evidence="2">
    <location>
        <begin position="58"/>
        <end position="109"/>
    </location>
</feature>
<dbReference type="PROSITE" id="PS50158">
    <property type="entry name" value="ZF_CCHC"/>
    <property type="match status" value="1"/>
</dbReference>
<keyword evidence="1" id="KW-0479">Metal-binding</keyword>
<gene>
    <name evidence="4" type="ORF">Taro_025808</name>
</gene>
<organism evidence="4 5">
    <name type="scientific">Colocasia esculenta</name>
    <name type="common">Wild taro</name>
    <name type="synonym">Arum esculentum</name>
    <dbReference type="NCBI Taxonomy" id="4460"/>
    <lineage>
        <taxon>Eukaryota</taxon>
        <taxon>Viridiplantae</taxon>
        <taxon>Streptophyta</taxon>
        <taxon>Embryophyta</taxon>
        <taxon>Tracheophyta</taxon>
        <taxon>Spermatophyta</taxon>
        <taxon>Magnoliopsida</taxon>
        <taxon>Liliopsida</taxon>
        <taxon>Araceae</taxon>
        <taxon>Aroideae</taxon>
        <taxon>Colocasieae</taxon>
        <taxon>Colocasia</taxon>
    </lineage>
</organism>
<dbReference type="Pfam" id="PF20167">
    <property type="entry name" value="Transposase_32"/>
    <property type="match status" value="1"/>
</dbReference>
<dbReference type="Gene3D" id="4.10.60.10">
    <property type="entry name" value="Zinc finger, CCHC-type"/>
    <property type="match status" value="1"/>
</dbReference>
<evidence type="ECO:0000259" key="3">
    <source>
        <dbReference type="PROSITE" id="PS50158"/>
    </source>
</evidence>
<dbReference type="Proteomes" id="UP000652761">
    <property type="component" value="Unassembled WGS sequence"/>
</dbReference>
<evidence type="ECO:0000313" key="5">
    <source>
        <dbReference type="Proteomes" id="UP000652761"/>
    </source>
</evidence>
<dbReference type="InterPro" id="IPR001878">
    <property type="entry name" value="Znf_CCHC"/>
</dbReference>
<evidence type="ECO:0000256" key="2">
    <source>
        <dbReference type="SAM" id="MobiDB-lite"/>
    </source>
</evidence>
<feature type="compositionally biased region" description="Low complexity" evidence="2">
    <location>
        <begin position="597"/>
        <end position="617"/>
    </location>
</feature>
<keyword evidence="1" id="KW-0863">Zinc-finger</keyword>
<dbReference type="Pfam" id="PF00098">
    <property type="entry name" value="zf-CCHC"/>
    <property type="match status" value="1"/>
</dbReference>
<reference evidence="4" key="1">
    <citation type="submission" date="2017-07" db="EMBL/GenBank/DDBJ databases">
        <title>Taro Niue Genome Assembly and Annotation.</title>
        <authorList>
            <person name="Atibalentja N."/>
            <person name="Keating K."/>
            <person name="Fields C.J."/>
        </authorList>
    </citation>
    <scope>NUCLEOTIDE SEQUENCE</scope>
    <source>
        <strain evidence="4">Niue_2</strain>
        <tissue evidence="4">Leaf</tissue>
    </source>
</reference>
<feature type="region of interest" description="Disordered" evidence="2">
    <location>
        <begin position="497"/>
        <end position="520"/>
    </location>
</feature>
<feature type="region of interest" description="Disordered" evidence="2">
    <location>
        <begin position="656"/>
        <end position="677"/>
    </location>
</feature>
<comment type="caution">
    <text evidence="4">The sequence shown here is derived from an EMBL/GenBank/DDBJ whole genome shotgun (WGS) entry which is preliminary data.</text>
</comment>
<evidence type="ECO:0000313" key="4">
    <source>
        <dbReference type="EMBL" id="MQL93169.1"/>
    </source>
</evidence>
<dbReference type="SMART" id="SM00343">
    <property type="entry name" value="ZnF_C2HC"/>
    <property type="match status" value="1"/>
</dbReference>
<evidence type="ECO:0000256" key="1">
    <source>
        <dbReference type="PROSITE-ProRule" id="PRU00047"/>
    </source>
</evidence>
<feature type="compositionally biased region" description="Pro residues" evidence="2">
    <location>
        <begin position="569"/>
        <end position="578"/>
    </location>
</feature>
<accession>A0A843VPD8</accession>
<feature type="domain" description="CCHC-type" evidence="3">
    <location>
        <begin position="44"/>
        <end position="59"/>
    </location>
</feature>
<dbReference type="InterPro" id="IPR046796">
    <property type="entry name" value="Transposase_32_dom"/>
</dbReference>
<dbReference type="EMBL" id="NMUH01001525">
    <property type="protein sequence ID" value="MQL93169.1"/>
    <property type="molecule type" value="Genomic_DNA"/>
</dbReference>
<feature type="region of interest" description="Disordered" evidence="2">
    <location>
        <begin position="554"/>
        <end position="621"/>
    </location>
</feature>
<keyword evidence="1" id="KW-0862">Zinc</keyword>
<keyword evidence="5" id="KW-1185">Reference proteome</keyword>
<name>A0A843VPD8_COLES</name>
<dbReference type="GO" id="GO:0003676">
    <property type="term" value="F:nucleic acid binding"/>
    <property type="evidence" value="ECO:0007669"/>
    <property type="project" value="InterPro"/>
</dbReference>